<evidence type="ECO:0000256" key="1">
    <source>
        <dbReference type="SAM" id="MobiDB-lite"/>
    </source>
</evidence>
<dbReference type="EMBL" id="JAHRHJ020000009">
    <property type="protein sequence ID" value="KAH9300248.1"/>
    <property type="molecule type" value="Genomic_DNA"/>
</dbReference>
<gene>
    <name evidence="2" type="ORF">KI387_011831</name>
</gene>
<feature type="non-terminal residue" evidence="2">
    <location>
        <position position="1"/>
    </location>
</feature>
<evidence type="ECO:0000313" key="2">
    <source>
        <dbReference type="EMBL" id="KAH9300248.1"/>
    </source>
</evidence>
<evidence type="ECO:0000313" key="3">
    <source>
        <dbReference type="Proteomes" id="UP000824469"/>
    </source>
</evidence>
<accession>A0AA38FF38</accession>
<name>A0AA38FF38_TAXCH</name>
<comment type="caution">
    <text evidence="2">The sequence shown here is derived from an EMBL/GenBank/DDBJ whole genome shotgun (WGS) entry which is preliminary data.</text>
</comment>
<proteinExistence type="predicted"/>
<sequence length="77" mass="8635">SKIHLAEQRQVKEREEFTEKDIEPKTATELQEHNDTRPSIGREDSSLLIVGSSHLSLAFIITVLEPVSSSGTSKWCL</sequence>
<feature type="region of interest" description="Disordered" evidence="1">
    <location>
        <begin position="1"/>
        <end position="43"/>
    </location>
</feature>
<feature type="non-terminal residue" evidence="2">
    <location>
        <position position="77"/>
    </location>
</feature>
<dbReference type="AlphaFoldDB" id="A0AA38FF38"/>
<dbReference type="Proteomes" id="UP000824469">
    <property type="component" value="Unassembled WGS sequence"/>
</dbReference>
<keyword evidence="3" id="KW-1185">Reference proteome</keyword>
<reference evidence="2 3" key="1">
    <citation type="journal article" date="2021" name="Nat. Plants">
        <title>The Taxus genome provides insights into paclitaxel biosynthesis.</title>
        <authorList>
            <person name="Xiong X."/>
            <person name="Gou J."/>
            <person name="Liao Q."/>
            <person name="Li Y."/>
            <person name="Zhou Q."/>
            <person name="Bi G."/>
            <person name="Li C."/>
            <person name="Du R."/>
            <person name="Wang X."/>
            <person name="Sun T."/>
            <person name="Guo L."/>
            <person name="Liang H."/>
            <person name="Lu P."/>
            <person name="Wu Y."/>
            <person name="Zhang Z."/>
            <person name="Ro D.K."/>
            <person name="Shang Y."/>
            <person name="Huang S."/>
            <person name="Yan J."/>
        </authorList>
    </citation>
    <scope>NUCLEOTIDE SEQUENCE [LARGE SCALE GENOMIC DNA]</scope>
    <source>
        <strain evidence="2">Ta-2019</strain>
    </source>
</reference>
<organism evidence="2 3">
    <name type="scientific">Taxus chinensis</name>
    <name type="common">Chinese yew</name>
    <name type="synonym">Taxus wallichiana var. chinensis</name>
    <dbReference type="NCBI Taxonomy" id="29808"/>
    <lineage>
        <taxon>Eukaryota</taxon>
        <taxon>Viridiplantae</taxon>
        <taxon>Streptophyta</taxon>
        <taxon>Embryophyta</taxon>
        <taxon>Tracheophyta</taxon>
        <taxon>Spermatophyta</taxon>
        <taxon>Pinopsida</taxon>
        <taxon>Pinidae</taxon>
        <taxon>Conifers II</taxon>
        <taxon>Cupressales</taxon>
        <taxon>Taxaceae</taxon>
        <taxon>Taxus</taxon>
    </lineage>
</organism>
<protein>
    <submittedName>
        <fullName evidence="2">Uncharacterized protein</fullName>
    </submittedName>
</protein>